<protein>
    <submittedName>
        <fullName evidence="2">Glycosyltransferase family 39 protein</fullName>
    </submittedName>
</protein>
<feature type="transmembrane region" description="Helical" evidence="1">
    <location>
        <begin position="200"/>
        <end position="221"/>
    </location>
</feature>
<feature type="transmembrane region" description="Helical" evidence="1">
    <location>
        <begin position="130"/>
        <end position="146"/>
    </location>
</feature>
<name>A0ABR9SHM0_9BURK</name>
<comment type="caution">
    <text evidence="2">The sequence shown here is derived from an EMBL/GenBank/DDBJ whole genome shotgun (WGS) entry which is preliminary data.</text>
</comment>
<feature type="transmembrane region" description="Helical" evidence="1">
    <location>
        <begin position="450"/>
        <end position="471"/>
    </location>
</feature>
<feature type="transmembrane region" description="Helical" evidence="1">
    <location>
        <begin position="396"/>
        <end position="416"/>
    </location>
</feature>
<feature type="transmembrane region" description="Helical" evidence="1">
    <location>
        <begin position="18"/>
        <end position="36"/>
    </location>
</feature>
<feature type="transmembrane region" description="Helical" evidence="1">
    <location>
        <begin position="423"/>
        <end position="444"/>
    </location>
</feature>
<keyword evidence="1" id="KW-0812">Transmembrane</keyword>
<feature type="transmembrane region" description="Helical" evidence="1">
    <location>
        <begin position="106"/>
        <end position="124"/>
    </location>
</feature>
<keyword evidence="1" id="KW-1133">Transmembrane helix</keyword>
<organism evidence="2 3">
    <name type="scientific">Ramlibacter aquaticus</name>
    <dbReference type="NCBI Taxonomy" id="2780094"/>
    <lineage>
        <taxon>Bacteria</taxon>
        <taxon>Pseudomonadati</taxon>
        <taxon>Pseudomonadota</taxon>
        <taxon>Betaproteobacteria</taxon>
        <taxon>Burkholderiales</taxon>
        <taxon>Comamonadaceae</taxon>
        <taxon>Ramlibacter</taxon>
    </lineage>
</organism>
<sequence>MAAPRDRSWLEIASGRQLALLVGALFALNLALYWPGAMMNDSLNQYKEAVSGRFTDWHPPVMAWLWSVLRRVHDGPAPLFALHLCAYWAGIAAYADAARRLGHRRIALALALSGAFPAFVFMNAYVIKDVGMAAALVAGSGLLFWFRSQGRRPGWGWAAAAALLLAYGTLVRTNAVFAIGPLLAYAIAPDRWLRPLRLGAVAVVVALAAVPASMVVNQLLFHPVQRHAVESLFLYDIAGTAAQLHEPALLAPRARMSDDQLQACYSPFWWDSFSAWGPCGRWVARPDPDRATYGEGLAAQWLGTIAAHPLAWAEHRLKHFNSELFFLVPLKHMRFAPEYRGELPGFTPYERFTPAQVRMDLVRKNPTVWPITWLAWGAALLVLLSRCAPSPGVLAARPLLVSALAYSGAYLLVGVATDLRYHYWSLLASVIATLLVGPELAVGWRLRSRGLWAALLLTGAVVAAGLAARLFDLQAWVG</sequence>
<feature type="transmembrane region" description="Helical" evidence="1">
    <location>
        <begin position="75"/>
        <end position="94"/>
    </location>
</feature>
<keyword evidence="1" id="KW-0472">Membrane</keyword>
<accession>A0ABR9SHM0</accession>
<reference evidence="2 3" key="1">
    <citation type="submission" date="2020-10" db="EMBL/GenBank/DDBJ databases">
        <title>Draft genome of Ramlibacter aquaticus LMG 30558.</title>
        <authorList>
            <person name="Props R."/>
        </authorList>
    </citation>
    <scope>NUCLEOTIDE SEQUENCE [LARGE SCALE GENOMIC DNA]</scope>
    <source>
        <strain evidence="2 3">LMG 30558</strain>
    </source>
</reference>
<evidence type="ECO:0000313" key="2">
    <source>
        <dbReference type="EMBL" id="MBE7941374.1"/>
    </source>
</evidence>
<feature type="transmembrane region" description="Helical" evidence="1">
    <location>
        <begin position="367"/>
        <end position="384"/>
    </location>
</feature>
<evidence type="ECO:0000313" key="3">
    <source>
        <dbReference type="Proteomes" id="UP000715965"/>
    </source>
</evidence>
<evidence type="ECO:0000256" key="1">
    <source>
        <dbReference type="SAM" id="Phobius"/>
    </source>
</evidence>
<gene>
    <name evidence="2" type="ORF">IM725_12420</name>
</gene>
<dbReference type="RefSeq" id="WP_193780915.1">
    <property type="nucleotide sequence ID" value="NZ_JADDOJ010000048.1"/>
</dbReference>
<keyword evidence="3" id="KW-1185">Reference proteome</keyword>
<feature type="transmembrane region" description="Helical" evidence="1">
    <location>
        <begin position="158"/>
        <end position="188"/>
    </location>
</feature>
<dbReference type="Proteomes" id="UP000715965">
    <property type="component" value="Unassembled WGS sequence"/>
</dbReference>
<dbReference type="EMBL" id="JADDOJ010000048">
    <property type="protein sequence ID" value="MBE7941374.1"/>
    <property type="molecule type" value="Genomic_DNA"/>
</dbReference>
<proteinExistence type="predicted"/>